<dbReference type="STRING" id="551995.SAMN05192574_103381"/>
<proteinExistence type="predicted"/>
<dbReference type="AlphaFoldDB" id="A0A1H8H3N5"/>
<dbReference type="EMBL" id="FOCL01000003">
    <property type="protein sequence ID" value="SEN50991.1"/>
    <property type="molecule type" value="Genomic_DNA"/>
</dbReference>
<reference evidence="2" key="1">
    <citation type="submission" date="2016-10" db="EMBL/GenBank/DDBJ databases">
        <authorList>
            <person name="Varghese N."/>
            <person name="Submissions S."/>
        </authorList>
    </citation>
    <scope>NUCLEOTIDE SEQUENCE [LARGE SCALE GENOMIC DNA]</scope>
    <source>
        <strain evidence="2">Gh-48</strain>
    </source>
</reference>
<evidence type="ECO:0000313" key="1">
    <source>
        <dbReference type="EMBL" id="SEN50991.1"/>
    </source>
</evidence>
<sequence length="271" mass="30353">MIKPYYFILFFALFILACKQKAPLKTKVVPKKVLPALRVLQSNKLISYYPSDSLVYPARVLSGYDLFHGGEVALDWGKYHWKGLFKSASGYYIAGTKLLITKAYDEMVDNEGQATGVEVNRSVKDSAILLFSGIKNIPNHPVKQIKVIKSDLLPNERFFFTYDDIVYTLYATGERKYDLSAKDYVVTNYSLHIKAVIAGKSFDQMLVSTPSFEDALTQILFVGDIDGDNVPDLILDTTNNYNVEQPTLYLSKPATSGNLLKIMGLQVITGC</sequence>
<organism evidence="1 2">
    <name type="scientific">Mucilaginibacter gossypiicola</name>
    <dbReference type="NCBI Taxonomy" id="551995"/>
    <lineage>
        <taxon>Bacteria</taxon>
        <taxon>Pseudomonadati</taxon>
        <taxon>Bacteroidota</taxon>
        <taxon>Sphingobacteriia</taxon>
        <taxon>Sphingobacteriales</taxon>
        <taxon>Sphingobacteriaceae</taxon>
        <taxon>Mucilaginibacter</taxon>
    </lineage>
</organism>
<protein>
    <submittedName>
        <fullName evidence="1">Uncharacterized protein</fullName>
    </submittedName>
</protein>
<accession>A0A1H8H3N5</accession>
<gene>
    <name evidence="1" type="ORF">SAMN05192574_103381</name>
</gene>
<dbReference type="RefSeq" id="WP_091210711.1">
    <property type="nucleotide sequence ID" value="NZ_FOCL01000003.1"/>
</dbReference>
<keyword evidence="2" id="KW-1185">Reference proteome</keyword>
<dbReference type="OrthoDB" id="1372231at2"/>
<name>A0A1H8H3N5_9SPHI</name>
<evidence type="ECO:0000313" key="2">
    <source>
        <dbReference type="Proteomes" id="UP000198942"/>
    </source>
</evidence>
<dbReference type="PROSITE" id="PS51257">
    <property type="entry name" value="PROKAR_LIPOPROTEIN"/>
    <property type="match status" value="1"/>
</dbReference>
<dbReference type="Proteomes" id="UP000198942">
    <property type="component" value="Unassembled WGS sequence"/>
</dbReference>